<gene>
    <name evidence="1" type="ORF">UU48_C0002G0131</name>
</gene>
<dbReference type="EMBL" id="LCAU01000002">
    <property type="protein sequence ID" value="KKR98596.1"/>
    <property type="molecule type" value="Genomic_DNA"/>
</dbReference>
<accession>A0A0G0VG48</accession>
<evidence type="ECO:0000313" key="1">
    <source>
        <dbReference type="EMBL" id="KKR98596.1"/>
    </source>
</evidence>
<proteinExistence type="predicted"/>
<evidence type="ECO:0000313" key="2">
    <source>
        <dbReference type="Proteomes" id="UP000034746"/>
    </source>
</evidence>
<name>A0A0G0VG48_9BACT</name>
<organism evidence="1 2">
    <name type="scientific">Candidatus Uhrbacteria bacterium GW2011_GWF2_41_16</name>
    <dbReference type="NCBI Taxonomy" id="1618997"/>
    <lineage>
        <taxon>Bacteria</taxon>
        <taxon>Candidatus Uhriibacteriota</taxon>
    </lineage>
</organism>
<sequence>MTTDDLEELQLDDENFVPFSPPGYMKELEEKKLQELEEDDIDTYVGPFPKEKTP</sequence>
<protein>
    <submittedName>
        <fullName evidence="1">Uncharacterized protein</fullName>
    </submittedName>
</protein>
<dbReference type="Proteomes" id="UP000034746">
    <property type="component" value="Unassembled WGS sequence"/>
</dbReference>
<dbReference type="AlphaFoldDB" id="A0A0G0VG48"/>
<reference evidence="1 2" key="1">
    <citation type="journal article" date="2015" name="Nature">
        <title>rRNA introns, odd ribosomes, and small enigmatic genomes across a large radiation of phyla.</title>
        <authorList>
            <person name="Brown C.T."/>
            <person name="Hug L.A."/>
            <person name="Thomas B.C."/>
            <person name="Sharon I."/>
            <person name="Castelle C.J."/>
            <person name="Singh A."/>
            <person name="Wilkins M.J."/>
            <person name="Williams K.H."/>
            <person name="Banfield J.F."/>
        </authorList>
    </citation>
    <scope>NUCLEOTIDE SEQUENCE [LARGE SCALE GENOMIC DNA]</scope>
</reference>
<comment type="caution">
    <text evidence="1">The sequence shown here is derived from an EMBL/GenBank/DDBJ whole genome shotgun (WGS) entry which is preliminary data.</text>
</comment>